<dbReference type="EC" id="1.6.99.3" evidence="7"/>
<keyword evidence="5 7" id="KW-0560">Oxidoreductase</keyword>
<protein>
    <submittedName>
        <fullName evidence="7">NADH dehydrogenase</fullName>
        <ecNumber evidence="7">1.6.99.3</ecNumber>
    </submittedName>
</protein>
<feature type="domain" description="FAD/NAD(P)-binding" evidence="6">
    <location>
        <begin position="20"/>
        <end position="336"/>
    </location>
</feature>
<evidence type="ECO:0000256" key="2">
    <source>
        <dbReference type="ARBA" id="ARBA00005272"/>
    </source>
</evidence>
<dbReference type="Pfam" id="PF07992">
    <property type="entry name" value="Pyr_redox_2"/>
    <property type="match status" value="1"/>
</dbReference>
<comment type="similarity">
    <text evidence="2">Belongs to the NADH dehydrogenase family.</text>
</comment>
<comment type="cofactor">
    <cofactor evidence="1">
        <name>FAD</name>
        <dbReference type="ChEBI" id="CHEBI:57692"/>
    </cofactor>
</comment>
<evidence type="ECO:0000256" key="5">
    <source>
        <dbReference type="ARBA" id="ARBA00023002"/>
    </source>
</evidence>
<dbReference type="GO" id="GO:0019646">
    <property type="term" value="P:aerobic electron transport chain"/>
    <property type="evidence" value="ECO:0007669"/>
    <property type="project" value="TreeGrafter"/>
</dbReference>
<keyword evidence="3" id="KW-0285">Flavoprotein</keyword>
<reference evidence="7" key="1">
    <citation type="journal article" date="2002" name="Science">
        <title>Whole-genome analysis of photosynthetic prokaryotes.</title>
        <authorList>
            <person name="Raymond J."/>
            <person name="Zhaxybayeva O."/>
            <person name="Gogarten J.P."/>
            <person name="Gerdes S.Y."/>
            <person name="Blankenship R.E."/>
        </authorList>
    </citation>
    <scope>NUCLEOTIDE SEQUENCE</scope>
</reference>
<sequence length="432" mass="47160">MKFLIYRLVEGTVMKAGKPRIVVLGAGYAGILTTRRLQNLLSSDEAEIVLVNKHNYHYLTTWLHEVAAGTGDDDRITIQIKDVIDTDRVHLIKDTVLEVQKEEHRVILSHGEALIYDYLVVALGFEPATFGIPGIMKHALTIRSMNSARKIRHKIEALFADFADSNDEQEKLTFIVGGAGFTGIEFAAELAERIPVLCEQYAVDPRRVQVLNVEAAPGILAGFDPDLADYSKQSLERLGVEFRLSTRIKSVDPQGVTLLTEAGEERIESATVIWTGGVQGNSVVCGSAFEAQRGRIPAGEDLRIPGYDNVFVLGDCSAFLDKGTGRPYPPTAQLAILQSDVCAQNIVTLLRGGQELKTFVPFMKGAVASLGAHDAVGKVFGIKVRGTMAMIMKAIIDIRYMLMLGSPKLIFGKGKLSTYVMPTTYTQASGSK</sequence>
<dbReference type="InterPro" id="IPR051169">
    <property type="entry name" value="NADH-Q_oxidoreductase"/>
</dbReference>
<dbReference type="PANTHER" id="PTHR42913">
    <property type="entry name" value="APOPTOSIS-INDUCING FACTOR 1"/>
    <property type="match status" value="1"/>
</dbReference>
<reference evidence="7" key="2">
    <citation type="submission" date="2002-08" db="EMBL/GenBank/DDBJ databases">
        <authorList>
            <person name="Liolios K.G."/>
            <person name="Chu L."/>
            <person name="Ostrovskaya O."/>
            <person name="Mendybaeva N."/>
            <person name="Koukharenko V."/>
            <person name="Gerdes S."/>
            <person name="Kyrpides N."/>
            <person name="Overbeek R."/>
        </authorList>
    </citation>
    <scope>NUCLEOTIDE SEQUENCE</scope>
</reference>
<proteinExistence type="inferred from homology"/>
<accession>Q8GDX2</accession>
<evidence type="ECO:0000256" key="1">
    <source>
        <dbReference type="ARBA" id="ARBA00001974"/>
    </source>
</evidence>
<dbReference type="PRINTS" id="PR00368">
    <property type="entry name" value="FADPNR"/>
</dbReference>
<dbReference type="InterPro" id="IPR036188">
    <property type="entry name" value="FAD/NAD-bd_sf"/>
</dbReference>
<evidence type="ECO:0000259" key="6">
    <source>
        <dbReference type="Pfam" id="PF07992"/>
    </source>
</evidence>
<keyword evidence="4" id="KW-0274">FAD</keyword>
<evidence type="ECO:0000313" key="7">
    <source>
        <dbReference type="EMBL" id="AAN87454.1"/>
    </source>
</evidence>
<dbReference type="AlphaFoldDB" id="Q8GDX2"/>
<dbReference type="InterPro" id="IPR023753">
    <property type="entry name" value="FAD/NAD-binding_dom"/>
</dbReference>
<dbReference type="PANTHER" id="PTHR42913:SF3">
    <property type="entry name" value="64 KDA MITOCHONDRIAL NADH DEHYDROGENASE (EUROFUNG)"/>
    <property type="match status" value="1"/>
</dbReference>
<organism evidence="7">
    <name type="scientific">Heliobacterium mobile</name>
    <name type="common">Heliobacillus mobilis</name>
    <dbReference type="NCBI Taxonomy" id="28064"/>
    <lineage>
        <taxon>Bacteria</taxon>
        <taxon>Bacillati</taxon>
        <taxon>Bacillota</taxon>
        <taxon>Clostridia</taxon>
        <taxon>Eubacteriales</taxon>
        <taxon>Heliobacteriaceae</taxon>
        <taxon>Heliobacterium</taxon>
    </lineage>
</organism>
<evidence type="ECO:0000256" key="4">
    <source>
        <dbReference type="ARBA" id="ARBA00022827"/>
    </source>
</evidence>
<name>Q8GDX2_HELMO</name>
<dbReference type="GO" id="GO:0003955">
    <property type="term" value="F:NAD(P)H dehydrogenase (quinone) activity"/>
    <property type="evidence" value="ECO:0007669"/>
    <property type="project" value="TreeGrafter"/>
</dbReference>
<evidence type="ECO:0000256" key="3">
    <source>
        <dbReference type="ARBA" id="ARBA00022630"/>
    </source>
</evidence>
<dbReference type="SUPFAM" id="SSF51905">
    <property type="entry name" value="FAD/NAD(P)-binding domain"/>
    <property type="match status" value="2"/>
</dbReference>
<dbReference type="Gene3D" id="3.50.50.100">
    <property type="match status" value="1"/>
</dbReference>
<feature type="non-terminal residue" evidence="7">
    <location>
        <position position="432"/>
    </location>
</feature>
<dbReference type="EMBL" id="AY142850">
    <property type="protein sequence ID" value="AAN87454.1"/>
    <property type="molecule type" value="Genomic_DNA"/>
</dbReference>